<reference evidence="11 12" key="1">
    <citation type="journal article" date="2023" name="Sci. Data">
        <title>Genome assembly of the Korean intertidal mud-creeper Batillaria attramentaria.</title>
        <authorList>
            <person name="Patra A.K."/>
            <person name="Ho P.T."/>
            <person name="Jun S."/>
            <person name="Lee S.J."/>
            <person name="Kim Y."/>
            <person name="Won Y.J."/>
        </authorList>
    </citation>
    <scope>NUCLEOTIDE SEQUENCE [LARGE SCALE GENOMIC DNA]</scope>
    <source>
        <strain evidence="11">Wonlab-2016</strain>
    </source>
</reference>
<feature type="domain" description="Kazal-like" evidence="10">
    <location>
        <begin position="467"/>
        <end position="518"/>
    </location>
</feature>
<dbReference type="PROSITE" id="PS51465">
    <property type="entry name" value="KAZAL_2"/>
    <property type="match status" value="1"/>
</dbReference>
<dbReference type="InterPro" id="IPR004156">
    <property type="entry name" value="OATP"/>
</dbReference>
<evidence type="ECO:0000313" key="12">
    <source>
        <dbReference type="Proteomes" id="UP001519460"/>
    </source>
</evidence>
<evidence type="ECO:0000256" key="8">
    <source>
        <dbReference type="SAM" id="MobiDB-lite"/>
    </source>
</evidence>
<evidence type="ECO:0000259" key="10">
    <source>
        <dbReference type="PROSITE" id="PS51465"/>
    </source>
</evidence>
<keyword evidence="3" id="KW-1003">Cell membrane</keyword>
<feature type="non-terminal residue" evidence="11">
    <location>
        <position position="1"/>
    </location>
</feature>
<feature type="transmembrane region" description="Helical" evidence="9">
    <location>
        <begin position="533"/>
        <end position="553"/>
    </location>
</feature>
<evidence type="ECO:0000256" key="2">
    <source>
        <dbReference type="ARBA" id="ARBA00009657"/>
    </source>
</evidence>
<feature type="transmembrane region" description="Helical" evidence="9">
    <location>
        <begin position="633"/>
        <end position="651"/>
    </location>
</feature>
<evidence type="ECO:0000256" key="4">
    <source>
        <dbReference type="ARBA" id="ARBA00022692"/>
    </source>
</evidence>
<dbReference type="InterPro" id="IPR036259">
    <property type="entry name" value="MFS_trans_sf"/>
</dbReference>
<evidence type="ECO:0000256" key="9">
    <source>
        <dbReference type="SAM" id="Phobius"/>
    </source>
</evidence>
<evidence type="ECO:0000256" key="5">
    <source>
        <dbReference type="ARBA" id="ARBA00022989"/>
    </source>
</evidence>
<protein>
    <recommendedName>
        <fullName evidence="10">Kazal-like domain-containing protein</fullName>
    </recommendedName>
</protein>
<dbReference type="AlphaFoldDB" id="A0ABD0KW62"/>
<dbReference type="InterPro" id="IPR036058">
    <property type="entry name" value="Kazal_dom_sf"/>
</dbReference>
<evidence type="ECO:0000256" key="7">
    <source>
        <dbReference type="ARBA" id="ARBA00023157"/>
    </source>
</evidence>
<keyword evidence="4 9" id="KW-0812">Transmembrane</keyword>
<dbReference type="CDD" id="cd17336">
    <property type="entry name" value="MFS_SLCO_OATP"/>
    <property type="match status" value="1"/>
</dbReference>
<dbReference type="SUPFAM" id="SSF100895">
    <property type="entry name" value="Kazal-type serine protease inhibitors"/>
    <property type="match status" value="1"/>
</dbReference>
<feature type="transmembrane region" description="Helical" evidence="9">
    <location>
        <begin position="297"/>
        <end position="326"/>
    </location>
</feature>
<evidence type="ECO:0000256" key="6">
    <source>
        <dbReference type="ARBA" id="ARBA00023136"/>
    </source>
</evidence>
<feature type="transmembrane region" description="Helical" evidence="9">
    <location>
        <begin position="257"/>
        <end position="276"/>
    </location>
</feature>
<feature type="compositionally biased region" description="Polar residues" evidence="8">
    <location>
        <begin position="48"/>
        <end position="60"/>
    </location>
</feature>
<proteinExistence type="inferred from homology"/>
<feature type="transmembrane region" description="Helical" evidence="9">
    <location>
        <begin position="429"/>
        <end position="449"/>
    </location>
</feature>
<comment type="similarity">
    <text evidence="2">Belongs to the organo anion transporter (TC 2.A.60) family.</text>
</comment>
<evidence type="ECO:0000256" key="3">
    <source>
        <dbReference type="ARBA" id="ARBA00022475"/>
    </source>
</evidence>
<comment type="caution">
    <text evidence="11">The sequence shown here is derived from an EMBL/GenBank/DDBJ whole genome shotgun (WGS) entry which is preliminary data.</text>
</comment>
<name>A0ABD0KW62_9CAEN</name>
<dbReference type="Pfam" id="PF07648">
    <property type="entry name" value="Kazal_2"/>
    <property type="match status" value="1"/>
</dbReference>
<dbReference type="PANTHER" id="PTHR11388">
    <property type="entry name" value="ORGANIC ANION TRANSPORTER"/>
    <property type="match status" value="1"/>
</dbReference>
<feature type="region of interest" description="Disordered" evidence="8">
    <location>
        <begin position="1"/>
        <end position="87"/>
    </location>
</feature>
<accession>A0ABD0KW62</accession>
<feature type="compositionally biased region" description="Basic and acidic residues" evidence="8">
    <location>
        <begin position="61"/>
        <end position="79"/>
    </location>
</feature>
<gene>
    <name evidence="11" type="ORF">BaRGS_00017703</name>
</gene>
<dbReference type="EMBL" id="JACVVK020000120">
    <property type="protein sequence ID" value="KAK7491007.1"/>
    <property type="molecule type" value="Genomic_DNA"/>
</dbReference>
<keyword evidence="5 9" id="KW-1133">Transmembrane helix</keyword>
<evidence type="ECO:0000313" key="11">
    <source>
        <dbReference type="EMBL" id="KAK7491007.1"/>
    </source>
</evidence>
<dbReference type="SUPFAM" id="SSF103473">
    <property type="entry name" value="MFS general substrate transporter"/>
    <property type="match status" value="1"/>
</dbReference>
<dbReference type="GO" id="GO:0005886">
    <property type="term" value="C:plasma membrane"/>
    <property type="evidence" value="ECO:0007669"/>
    <property type="project" value="UniProtKB-SubCell"/>
</dbReference>
<sequence length="902" mass="97615">IPRRITGEMDPAPTGNTEMDPANPEMDPANPEMDPAPKGNTEMDPARTGNTGTDSAADNSNRAKTDRSYRHRSVEHYEKEDDETDCSVRQCKPAVQRRCANMAVFTGVYSMSALLTSTLSSYLPSQVTTLERHFGFNSSQTGLIMAANDVGFLVVVLFISYMASQVHIPRALGFLSLLFGVSGILCALPFFLFGAPRFRGDDSAGNVTIVTSNSLFRKVTGQICDGVRNALVDCDAEESSKAFNATEMSHVTSSARASAGVAFGIIIIGMMIQGVAKAPRSAFVTTYVDDNVQKTKTGFYLGVVATIGFIGHAAAYALGGIFSTIYVTLEDTNLHPRHPNWIGAWWLGYVTFGLAACVFALPLFCFPRRIRTAAREPVNNRKYRTSTSRRFRKTVISFMKAGASVSICLGTFLGGYFSRRFKMGGLASLKVACFVQGVSVFASGLGLGFKCEQSQIYNSPGPLAVSTEVMSGCYDDCACDDDDFFPICDGDGRTFFSPCHAGCTANVGNDYLNCTCAPGQVAMAGMCEFGCSMFAPFVASMFVSAVFETFTVIPKTIIYIRSVAEHDRPLSVGISSFMTSIAGWMLGPIVFGNLIDGFCIQWESSEDSCTGRGACRLYDNDIFRWKLIGYQTLCRLLGLVLIASALVIAIVTKKFDTADVDTKGIENFEMAENRAGPPSHCLSHLFVCTCVFFVEIQPGPGSHKEDTPESETMAAGGFQAFCGGTFWLSPLASSNAKKGAECVSLPLPVHSLSDSKPYVVPPRGDTWKLSTLRTQAKLQGTGEEVWPPLTCGMQAHRKRQDAETKNAAKSNSVELSYCGVHEINGNQSQQSFTEKSELLHNGTGKKSKPSPSAKVRNCFVLFCYSRVMVLDEGVVREFAPPEALLADVTSLFYGMAKDAGLV</sequence>
<dbReference type="PANTHER" id="PTHR11388:SF142">
    <property type="entry name" value="SOLUTE CARRIER ORGANIC ANION TRANSPORTER FAMILY MEMBER 5A1"/>
    <property type="match status" value="1"/>
</dbReference>
<dbReference type="Gene3D" id="1.20.1250.20">
    <property type="entry name" value="MFS general substrate transporter like domains"/>
    <property type="match status" value="2"/>
</dbReference>
<dbReference type="InterPro" id="IPR002350">
    <property type="entry name" value="Kazal_dom"/>
</dbReference>
<dbReference type="Proteomes" id="UP001519460">
    <property type="component" value="Unassembled WGS sequence"/>
</dbReference>
<feature type="transmembrane region" description="Helical" evidence="9">
    <location>
        <begin position="398"/>
        <end position="417"/>
    </location>
</feature>
<dbReference type="Pfam" id="PF03137">
    <property type="entry name" value="OATP"/>
    <property type="match status" value="2"/>
</dbReference>
<feature type="transmembrane region" description="Helical" evidence="9">
    <location>
        <begin position="346"/>
        <end position="366"/>
    </location>
</feature>
<keyword evidence="7" id="KW-1015">Disulfide bond</keyword>
<organism evidence="11 12">
    <name type="scientific">Batillaria attramentaria</name>
    <dbReference type="NCBI Taxonomy" id="370345"/>
    <lineage>
        <taxon>Eukaryota</taxon>
        <taxon>Metazoa</taxon>
        <taxon>Spiralia</taxon>
        <taxon>Lophotrochozoa</taxon>
        <taxon>Mollusca</taxon>
        <taxon>Gastropoda</taxon>
        <taxon>Caenogastropoda</taxon>
        <taxon>Sorbeoconcha</taxon>
        <taxon>Cerithioidea</taxon>
        <taxon>Batillariidae</taxon>
        <taxon>Batillaria</taxon>
    </lineage>
</organism>
<keyword evidence="6 9" id="KW-0472">Membrane</keyword>
<evidence type="ECO:0000256" key="1">
    <source>
        <dbReference type="ARBA" id="ARBA00004651"/>
    </source>
</evidence>
<feature type="transmembrane region" description="Helical" evidence="9">
    <location>
        <begin position="171"/>
        <end position="193"/>
    </location>
</feature>
<feature type="transmembrane region" description="Helical" evidence="9">
    <location>
        <begin position="99"/>
        <end position="123"/>
    </location>
</feature>
<comment type="subcellular location">
    <subcellularLocation>
        <location evidence="1">Cell membrane</location>
        <topology evidence="1">Multi-pass membrane protein</topology>
    </subcellularLocation>
</comment>
<keyword evidence="12" id="KW-1185">Reference proteome</keyword>
<feature type="transmembrane region" description="Helical" evidence="9">
    <location>
        <begin position="573"/>
        <end position="595"/>
    </location>
</feature>
<feature type="transmembrane region" description="Helical" evidence="9">
    <location>
        <begin position="143"/>
        <end position="164"/>
    </location>
</feature>